<dbReference type="InterPro" id="IPR005174">
    <property type="entry name" value="KIB1-4_b-propeller"/>
</dbReference>
<feature type="domain" description="KIB1-4 beta-propeller" evidence="2">
    <location>
        <begin position="87"/>
        <end position="276"/>
    </location>
</feature>
<evidence type="ECO:0000256" key="1">
    <source>
        <dbReference type="SAM" id="MobiDB-lite"/>
    </source>
</evidence>
<dbReference type="EMBL" id="BQKI01000008">
    <property type="protein sequence ID" value="GJN00747.1"/>
    <property type="molecule type" value="Genomic_DNA"/>
</dbReference>
<evidence type="ECO:0000313" key="3">
    <source>
        <dbReference type="EMBL" id="GJN00747.1"/>
    </source>
</evidence>
<reference evidence="3" key="2">
    <citation type="submission" date="2021-12" db="EMBL/GenBank/DDBJ databases">
        <title>Resequencing data analysis of finger millet.</title>
        <authorList>
            <person name="Hatakeyama M."/>
            <person name="Aluri S."/>
            <person name="Balachadran M.T."/>
            <person name="Sivarajan S.R."/>
            <person name="Poveda L."/>
            <person name="Shimizu-Inatsugi R."/>
            <person name="Schlapbach R."/>
            <person name="Sreeman S.M."/>
            <person name="Shimizu K.K."/>
        </authorList>
    </citation>
    <scope>NUCLEOTIDE SEQUENCE</scope>
</reference>
<evidence type="ECO:0000313" key="4">
    <source>
        <dbReference type="Proteomes" id="UP001054889"/>
    </source>
</evidence>
<sequence>MDGGGWSSLPVDLLKEVSGRLSSDADYLRIHQVCPHWRAFTVPPAVYRPWLVAGRHGRSGLQLIGEYSLRLLRGDAPGTGVRDPPAGLPYCCGASWGCLALVDDDQNPTRLVLWEPLSNTEISLPCLRPITWIFLSDDPLTSADWIVIASQLQGVIGQRTLFWRPGDASWSILNGRGTSQIDTITFLDGKAYYIDIRRNIIVCDFNLGTDLFPKYTPIYHVCNVVNRICKCDRLHPSYHPSVAEIYKAVCTTNMRLELLERVYDLGEYAVFVGRGILEKIPYPEDLKGDPANWDGFYTFDISDALVPCIGVMAFDLSGSLFNRSQSVCSSLVTTTVGADRGELLQKLVAWWESRGSIAFGSASNHSEPGSRRGRLGRNVGSSQGASIPEEVVDRQVEEASDEINETPGEVAVDGETASGHLTQEEAEYTVTKLDARMI</sequence>
<proteinExistence type="predicted"/>
<comment type="caution">
    <text evidence="3">The sequence shown here is derived from an EMBL/GenBank/DDBJ whole genome shotgun (WGS) entry which is preliminary data.</text>
</comment>
<dbReference type="AlphaFoldDB" id="A0AAV5CS95"/>
<keyword evidence="4" id="KW-1185">Reference proteome</keyword>
<dbReference type="Proteomes" id="UP001054889">
    <property type="component" value="Unassembled WGS sequence"/>
</dbReference>
<accession>A0AAV5CS95</accession>
<gene>
    <name evidence="3" type="primary">ga17951</name>
    <name evidence="3" type="ORF">PR202_ga17951</name>
</gene>
<dbReference type="InterPro" id="IPR036047">
    <property type="entry name" value="F-box-like_dom_sf"/>
</dbReference>
<evidence type="ECO:0000259" key="2">
    <source>
        <dbReference type="Pfam" id="PF03478"/>
    </source>
</evidence>
<dbReference type="PANTHER" id="PTHR36901">
    <property type="entry name" value="F-BOX DOMAIN CONTAINING PROTEIN, EXPRESSED-RELATED"/>
    <property type="match status" value="1"/>
</dbReference>
<feature type="region of interest" description="Disordered" evidence="1">
    <location>
        <begin position="361"/>
        <end position="407"/>
    </location>
</feature>
<name>A0AAV5CS95_ELECO</name>
<organism evidence="3 4">
    <name type="scientific">Eleusine coracana subsp. coracana</name>
    <dbReference type="NCBI Taxonomy" id="191504"/>
    <lineage>
        <taxon>Eukaryota</taxon>
        <taxon>Viridiplantae</taxon>
        <taxon>Streptophyta</taxon>
        <taxon>Embryophyta</taxon>
        <taxon>Tracheophyta</taxon>
        <taxon>Spermatophyta</taxon>
        <taxon>Magnoliopsida</taxon>
        <taxon>Liliopsida</taxon>
        <taxon>Poales</taxon>
        <taxon>Poaceae</taxon>
        <taxon>PACMAD clade</taxon>
        <taxon>Chloridoideae</taxon>
        <taxon>Cynodonteae</taxon>
        <taxon>Eleusininae</taxon>
        <taxon>Eleusine</taxon>
    </lineage>
</organism>
<dbReference type="PANTHER" id="PTHR36901:SF2">
    <property type="entry name" value="OS10G0520400 PROTEIN"/>
    <property type="match status" value="1"/>
</dbReference>
<protein>
    <recommendedName>
        <fullName evidence="2">KIB1-4 beta-propeller domain-containing protein</fullName>
    </recommendedName>
</protein>
<dbReference type="Pfam" id="PF03478">
    <property type="entry name" value="Beta-prop_KIB1-4"/>
    <property type="match status" value="1"/>
</dbReference>
<reference evidence="3" key="1">
    <citation type="journal article" date="2018" name="DNA Res.">
        <title>Multiple hybrid de novo genome assembly of finger millet, an orphan allotetraploid crop.</title>
        <authorList>
            <person name="Hatakeyama M."/>
            <person name="Aluri S."/>
            <person name="Balachadran M.T."/>
            <person name="Sivarajan S.R."/>
            <person name="Patrignani A."/>
            <person name="Gruter S."/>
            <person name="Poveda L."/>
            <person name="Shimizu-Inatsugi R."/>
            <person name="Baeten J."/>
            <person name="Francoijs K.J."/>
            <person name="Nataraja K.N."/>
            <person name="Reddy Y.A.N."/>
            <person name="Phadnis S."/>
            <person name="Ravikumar R.L."/>
            <person name="Schlapbach R."/>
            <person name="Sreeman S.M."/>
            <person name="Shimizu K.K."/>
        </authorList>
    </citation>
    <scope>NUCLEOTIDE SEQUENCE</scope>
</reference>
<dbReference type="SUPFAM" id="SSF81383">
    <property type="entry name" value="F-box domain"/>
    <property type="match status" value="1"/>
</dbReference>